<evidence type="ECO:0000256" key="6">
    <source>
        <dbReference type="ARBA" id="ARBA00022970"/>
    </source>
</evidence>
<sequence>MGQQIRNAMVLGAIYALVAIGYTMVYGIIELINFAHGDVFTLSGFYAIIFADKLRLDSLATSSFTGLVLALLILFPLSMVAAGLTGMAIERVAYRRLRDAPRLAPLITAIGVSFVIEGVMLVKFGPDNTATHNANWITGTAFQVGGVSVGTKDIFVVGMALALMFGLGAFVRGTRLGKAMRATAQDRSAALLCGININRTISVTFFIGSALAAAAAIIYSINYGDVKWNLGFRLGIIAFTAAVLGGIGNIVGAGVGGFLIGIIYVFGGSLAGGEWSESLIFAVLVLILTFRPVGLFGVDVTTRA</sequence>
<comment type="subcellular location">
    <subcellularLocation>
        <location evidence="1">Cell membrane</location>
        <topology evidence="1">Multi-pass membrane protein</topology>
    </subcellularLocation>
</comment>
<dbReference type="InterPro" id="IPR001851">
    <property type="entry name" value="ABC_transp_permease"/>
</dbReference>
<keyword evidence="4" id="KW-0997">Cell inner membrane</keyword>
<name>A0A2W5YYA7_9BACT</name>
<dbReference type="GO" id="GO:0015190">
    <property type="term" value="F:L-leucine transmembrane transporter activity"/>
    <property type="evidence" value="ECO:0007669"/>
    <property type="project" value="TreeGrafter"/>
</dbReference>
<dbReference type="PANTHER" id="PTHR11795:SF371">
    <property type="entry name" value="HIGH-AFFINITY BRANCHED-CHAIN AMINO ACID TRANSPORT SYSTEM PERMEASE PROTEIN LIVH"/>
    <property type="match status" value="1"/>
</dbReference>
<dbReference type="Proteomes" id="UP000248724">
    <property type="component" value="Unassembled WGS sequence"/>
</dbReference>
<evidence type="ECO:0000256" key="3">
    <source>
        <dbReference type="ARBA" id="ARBA00022475"/>
    </source>
</evidence>
<organism evidence="12 13">
    <name type="scientific">Candidatus Aeolococcus gillhamiae</name>
    <dbReference type="NCBI Taxonomy" id="3127015"/>
    <lineage>
        <taxon>Bacteria</taxon>
        <taxon>Bacillati</taxon>
        <taxon>Candidatus Dormiibacterota</taxon>
        <taxon>Candidatus Dormibacteria</taxon>
        <taxon>Candidatus Aeolococcales</taxon>
        <taxon>Candidatus Aeolococcaceae</taxon>
        <taxon>Candidatus Aeolococcus</taxon>
    </lineage>
</organism>
<evidence type="ECO:0000256" key="5">
    <source>
        <dbReference type="ARBA" id="ARBA00022692"/>
    </source>
</evidence>
<keyword evidence="6" id="KW-0029">Amino-acid transport</keyword>
<evidence type="ECO:0000256" key="8">
    <source>
        <dbReference type="ARBA" id="ARBA00023136"/>
    </source>
</evidence>
<dbReference type="GO" id="GO:0015192">
    <property type="term" value="F:L-phenylalanine transmembrane transporter activity"/>
    <property type="evidence" value="ECO:0007669"/>
    <property type="project" value="TreeGrafter"/>
</dbReference>
<dbReference type="GO" id="GO:0015808">
    <property type="term" value="P:L-alanine transport"/>
    <property type="evidence" value="ECO:0007669"/>
    <property type="project" value="TreeGrafter"/>
</dbReference>
<evidence type="ECO:0000256" key="9">
    <source>
        <dbReference type="ARBA" id="ARBA00037998"/>
    </source>
</evidence>
<keyword evidence="2" id="KW-0813">Transport</keyword>
<evidence type="ECO:0000313" key="11">
    <source>
        <dbReference type="EMBL" id="MBJ7595699.1"/>
    </source>
</evidence>
<gene>
    <name evidence="12" type="ORF">DLM65_14810</name>
    <name evidence="11" type="ORF">JF886_12720</name>
</gene>
<evidence type="ECO:0000256" key="2">
    <source>
        <dbReference type="ARBA" id="ARBA00022448"/>
    </source>
</evidence>
<feature type="transmembrane region" description="Helical" evidence="10">
    <location>
        <begin position="154"/>
        <end position="171"/>
    </location>
</feature>
<evidence type="ECO:0000313" key="13">
    <source>
        <dbReference type="Proteomes" id="UP000248724"/>
    </source>
</evidence>
<dbReference type="GO" id="GO:0005304">
    <property type="term" value="F:L-valine transmembrane transporter activity"/>
    <property type="evidence" value="ECO:0007669"/>
    <property type="project" value="TreeGrafter"/>
</dbReference>
<feature type="transmembrane region" description="Helical" evidence="10">
    <location>
        <begin position="279"/>
        <end position="298"/>
    </location>
</feature>
<dbReference type="CDD" id="cd06582">
    <property type="entry name" value="TM_PBP1_LivH_like"/>
    <property type="match status" value="1"/>
</dbReference>
<accession>A0A2W5YYA7</accession>
<dbReference type="EMBL" id="JAEKNS010000131">
    <property type="protein sequence ID" value="MBJ7595699.1"/>
    <property type="molecule type" value="Genomic_DNA"/>
</dbReference>
<dbReference type="Proteomes" id="UP000606991">
    <property type="component" value="Unassembled WGS sequence"/>
</dbReference>
<dbReference type="Pfam" id="PF02653">
    <property type="entry name" value="BPD_transp_2"/>
    <property type="match status" value="1"/>
</dbReference>
<dbReference type="GO" id="GO:1903806">
    <property type="term" value="P:L-isoleucine import across plasma membrane"/>
    <property type="evidence" value="ECO:0007669"/>
    <property type="project" value="TreeGrafter"/>
</dbReference>
<dbReference type="PANTHER" id="PTHR11795">
    <property type="entry name" value="BRANCHED-CHAIN AMINO ACID TRANSPORT SYSTEM PERMEASE PROTEIN LIVH"/>
    <property type="match status" value="1"/>
</dbReference>
<keyword evidence="3" id="KW-1003">Cell membrane</keyword>
<keyword evidence="5 10" id="KW-0812">Transmembrane</keyword>
<feature type="transmembrane region" description="Helical" evidence="10">
    <location>
        <begin position="64"/>
        <end position="82"/>
    </location>
</feature>
<evidence type="ECO:0000256" key="10">
    <source>
        <dbReference type="SAM" id="Phobius"/>
    </source>
</evidence>
<dbReference type="EMBL" id="QHBU01000282">
    <property type="protein sequence ID" value="PZR77800.1"/>
    <property type="molecule type" value="Genomic_DNA"/>
</dbReference>
<evidence type="ECO:0000256" key="7">
    <source>
        <dbReference type="ARBA" id="ARBA00022989"/>
    </source>
</evidence>
<evidence type="ECO:0000256" key="4">
    <source>
        <dbReference type="ARBA" id="ARBA00022519"/>
    </source>
</evidence>
<feature type="transmembrane region" description="Helical" evidence="10">
    <location>
        <begin position="7"/>
        <end position="29"/>
    </location>
</feature>
<feature type="transmembrane region" description="Helical" evidence="10">
    <location>
        <begin position="201"/>
        <end position="222"/>
    </location>
</feature>
<reference evidence="11 14" key="3">
    <citation type="submission" date="2020-10" db="EMBL/GenBank/DDBJ databases">
        <title>Ca. Dormibacterota MAGs.</title>
        <authorList>
            <person name="Montgomery K."/>
        </authorList>
    </citation>
    <scope>NUCLEOTIDE SEQUENCE [LARGE SCALE GENOMIC DNA]</scope>
    <source>
        <strain evidence="11">SC8812_S17_18</strain>
    </source>
</reference>
<dbReference type="InterPro" id="IPR052157">
    <property type="entry name" value="BCAA_transport_permease"/>
</dbReference>
<keyword evidence="7 10" id="KW-1133">Transmembrane helix</keyword>
<accession>A0A934N6R6</accession>
<protein>
    <submittedName>
        <fullName evidence="12">Branched-chain amino acid ABC transporter permease</fullName>
    </submittedName>
</protein>
<comment type="caution">
    <text evidence="12">The sequence shown here is derived from an EMBL/GenBank/DDBJ whole genome shotgun (WGS) entry which is preliminary data.</text>
</comment>
<dbReference type="AlphaFoldDB" id="A0A2W5YYA7"/>
<dbReference type="GO" id="GO:0042941">
    <property type="term" value="P:D-alanine transmembrane transport"/>
    <property type="evidence" value="ECO:0007669"/>
    <property type="project" value="TreeGrafter"/>
</dbReference>
<feature type="transmembrane region" description="Helical" evidence="10">
    <location>
        <begin position="234"/>
        <end position="267"/>
    </location>
</feature>
<comment type="similarity">
    <text evidence="9">Belongs to the binding-protein-dependent transport system permease family. LivHM subfamily.</text>
</comment>
<reference evidence="12" key="2">
    <citation type="submission" date="2018-05" db="EMBL/GenBank/DDBJ databases">
        <authorList>
            <person name="Ferrari B."/>
        </authorList>
    </citation>
    <scope>NUCLEOTIDE SEQUENCE</scope>
    <source>
        <strain evidence="12">RRmetagenome_bin12</strain>
    </source>
</reference>
<evidence type="ECO:0000313" key="14">
    <source>
        <dbReference type="Proteomes" id="UP000606991"/>
    </source>
</evidence>
<dbReference type="GO" id="GO:0015188">
    <property type="term" value="F:L-isoleucine transmembrane transporter activity"/>
    <property type="evidence" value="ECO:0007669"/>
    <property type="project" value="TreeGrafter"/>
</dbReference>
<dbReference type="GO" id="GO:0005886">
    <property type="term" value="C:plasma membrane"/>
    <property type="evidence" value="ECO:0007669"/>
    <property type="project" value="UniProtKB-SubCell"/>
</dbReference>
<proteinExistence type="inferred from homology"/>
<keyword evidence="8 10" id="KW-0472">Membrane</keyword>
<reference evidence="12 13" key="1">
    <citation type="journal article" date="2017" name="Nature">
        <title>Atmospheric trace gases support primary production in Antarctic desert surface soil.</title>
        <authorList>
            <person name="Ji M."/>
            <person name="Greening C."/>
            <person name="Vanwonterghem I."/>
            <person name="Carere C.R."/>
            <person name="Bay S.K."/>
            <person name="Steen J.A."/>
            <person name="Montgomery K."/>
            <person name="Lines T."/>
            <person name="Beardall J."/>
            <person name="van Dorst J."/>
            <person name="Snape I."/>
            <person name="Stott M.B."/>
            <person name="Hugenholtz P."/>
            <person name="Ferrari B.C."/>
        </authorList>
    </citation>
    <scope>NUCLEOTIDE SEQUENCE [LARGE SCALE GENOMIC DNA]</scope>
    <source>
        <strain evidence="12">RRmetagenome_bin12</strain>
    </source>
</reference>
<feature type="transmembrane region" description="Helical" evidence="10">
    <location>
        <begin position="103"/>
        <end position="122"/>
    </location>
</feature>
<evidence type="ECO:0000313" key="12">
    <source>
        <dbReference type="EMBL" id="PZR77800.1"/>
    </source>
</evidence>
<evidence type="ECO:0000256" key="1">
    <source>
        <dbReference type="ARBA" id="ARBA00004651"/>
    </source>
</evidence>